<dbReference type="InterPro" id="IPR020438">
    <property type="entry name" value="IL-11"/>
</dbReference>
<dbReference type="Pfam" id="PF07400">
    <property type="entry name" value="IL11"/>
    <property type="match status" value="1"/>
</dbReference>
<protein>
    <submittedName>
        <fullName evidence="1">Uncharacterized protein</fullName>
    </submittedName>
</protein>
<dbReference type="OrthoDB" id="8828755at2759"/>
<dbReference type="SUPFAM" id="SSF47266">
    <property type="entry name" value="4-helical cytokines"/>
    <property type="match status" value="1"/>
</dbReference>
<sequence>MLELQRWLMTQVMCHTLSYKREHLHFVHTNTITHTHMYSTHWTQRDSCLLQPEQKMKLIHEPTSGLFHLLLLLTQLLVRSSSFPAHSSDLCAAFGSMIHQLEKLFNASKKMHNLTSEELSHFSEVEDKLKGLPSLEHIATHFRSLKVNESLLQLHKDTESFRLHVDWLKAAKENFSLPLLADRSAGSSLLQLSDLIRKSLHKINQEVPEVSIPVFPDVSNAFDALMFSVEISERLQPFCRLSKRILLHICPKHRPKAALNS</sequence>
<dbReference type="GeneTree" id="ENSGT00390000007165"/>
<dbReference type="Ensembl" id="ENSNFUT00015030523.1">
    <property type="protein sequence ID" value="ENSNFUP00015029220.1"/>
    <property type="gene ID" value="ENSNFUG00015014192.1"/>
</dbReference>
<dbReference type="GO" id="GO:0005737">
    <property type="term" value="C:cytoplasm"/>
    <property type="evidence" value="ECO:0007669"/>
    <property type="project" value="TreeGrafter"/>
</dbReference>
<dbReference type="GO" id="GO:0043410">
    <property type="term" value="P:positive regulation of MAPK cascade"/>
    <property type="evidence" value="ECO:0007669"/>
    <property type="project" value="TreeGrafter"/>
</dbReference>
<organism evidence="1 2">
    <name type="scientific">Nothobranchius furzeri</name>
    <name type="common">Turquoise killifish</name>
    <dbReference type="NCBI Taxonomy" id="105023"/>
    <lineage>
        <taxon>Eukaryota</taxon>
        <taxon>Metazoa</taxon>
        <taxon>Chordata</taxon>
        <taxon>Craniata</taxon>
        <taxon>Vertebrata</taxon>
        <taxon>Euteleostomi</taxon>
        <taxon>Actinopterygii</taxon>
        <taxon>Neopterygii</taxon>
        <taxon>Teleostei</taxon>
        <taxon>Neoteleostei</taxon>
        <taxon>Acanthomorphata</taxon>
        <taxon>Ovalentaria</taxon>
        <taxon>Atherinomorphae</taxon>
        <taxon>Cyprinodontiformes</taxon>
        <taxon>Nothobranchiidae</taxon>
        <taxon>Nothobranchius</taxon>
    </lineage>
</organism>
<name>A0A8C6M304_NOTFU</name>
<dbReference type="PANTHER" id="PTHR16922">
    <property type="entry name" value="INTERLEUKIN 11"/>
    <property type="match status" value="1"/>
</dbReference>
<dbReference type="GeneID" id="107395788"/>
<dbReference type="GO" id="GO:0005125">
    <property type="term" value="F:cytokine activity"/>
    <property type="evidence" value="ECO:0007669"/>
    <property type="project" value="TreeGrafter"/>
</dbReference>
<reference evidence="1" key="2">
    <citation type="submission" date="2025-09" db="UniProtKB">
        <authorList>
            <consortium name="Ensembl"/>
        </authorList>
    </citation>
    <scope>IDENTIFICATION</scope>
</reference>
<dbReference type="KEGG" id="nfu:107395788"/>
<keyword evidence="2" id="KW-1185">Reference proteome</keyword>
<dbReference type="RefSeq" id="XP_015830724.2">
    <property type="nucleotide sequence ID" value="XM_015975238.3"/>
</dbReference>
<dbReference type="PANTHER" id="PTHR16922:SF0">
    <property type="entry name" value="INTERLEUKIN-11"/>
    <property type="match status" value="1"/>
</dbReference>
<reference evidence="1" key="1">
    <citation type="submission" date="2025-08" db="UniProtKB">
        <authorList>
            <consortium name="Ensembl"/>
        </authorList>
    </citation>
    <scope>IDENTIFICATION</scope>
</reference>
<evidence type="ECO:0000313" key="1">
    <source>
        <dbReference type="Ensembl" id="ENSNFUP00015029220.1"/>
    </source>
</evidence>
<dbReference type="Proteomes" id="UP000694548">
    <property type="component" value="Unassembled WGS sequence"/>
</dbReference>
<evidence type="ECO:0000313" key="2">
    <source>
        <dbReference type="Proteomes" id="UP000694548"/>
    </source>
</evidence>
<dbReference type="GO" id="GO:0008284">
    <property type="term" value="P:positive regulation of cell population proliferation"/>
    <property type="evidence" value="ECO:0007669"/>
    <property type="project" value="TreeGrafter"/>
</dbReference>
<proteinExistence type="predicted"/>
<dbReference type="AlphaFoldDB" id="A0A8C6M304"/>
<dbReference type="GO" id="GO:0008083">
    <property type="term" value="F:growth factor activity"/>
    <property type="evidence" value="ECO:0007669"/>
    <property type="project" value="TreeGrafter"/>
</dbReference>
<dbReference type="Gene3D" id="1.20.1250.10">
    <property type="match status" value="1"/>
</dbReference>
<dbReference type="InterPro" id="IPR009079">
    <property type="entry name" value="4_helix_cytokine-like_core"/>
</dbReference>
<gene>
    <name evidence="1" type="primary">LOC107395788</name>
</gene>
<accession>A0A8C6M304</accession>